<dbReference type="PANTHER" id="PTHR16134">
    <property type="entry name" value="F-BOX/TPR REPEAT PROTEIN POF3"/>
    <property type="match status" value="1"/>
</dbReference>
<comment type="caution">
    <text evidence="4">The sequence shown here is derived from an EMBL/GenBank/DDBJ whole genome shotgun (WGS) entry which is preliminary data.</text>
</comment>
<dbReference type="Gene3D" id="3.80.10.10">
    <property type="entry name" value="Ribonuclease Inhibitor"/>
    <property type="match status" value="1"/>
</dbReference>
<evidence type="ECO:0000259" key="3">
    <source>
        <dbReference type="Pfam" id="PF25372"/>
    </source>
</evidence>
<dbReference type="SUPFAM" id="SSF81383">
    <property type="entry name" value="F-box domain"/>
    <property type="match status" value="1"/>
</dbReference>
<feature type="domain" description="Transport inhibitor response 1" evidence="2">
    <location>
        <begin position="73"/>
        <end position="118"/>
    </location>
</feature>
<dbReference type="FunFam" id="1.20.1280.50:FF:000023">
    <property type="entry name" value="F-box/LRR-repeat protein 4"/>
    <property type="match status" value="1"/>
</dbReference>
<feature type="domain" description="COI1 F-box" evidence="1">
    <location>
        <begin position="16"/>
        <end position="54"/>
    </location>
</feature>
<dbReference type="Pfam" id="PF18791">
    <property type="entry name" value="Transp_inhibit"/>
    <property type="match status" value="1"/>
</dbReference>
<organism evidence="4 5">
    <name type="scientific">Saponaria officinalis</name>
    <name type="common">Common soapwort</name>
    <name type="synonym">Lychnis saponaria</name>
    <dbReference type="NCBI Taxonomy" id="3572"/>
    <lineage>
        <taxon>Eukaryota</taxon>
        <taxon>Viridiplantae</taxon>
        <taxon>Streptophyta</taxon>
        <taxon>Embryophyta</taxon>
        <taxon>Tracheophyta</taxon>
        <taxon>Spermatophyta</taxon>
        <taxon>Magnoliopsida</taxon>
        <taxon>eudicotyledons</taxon>
        <taxon>Gunneridae</taxon>
        <taxon>Pentapetalae</taxon>
        <taxon>Caryophyllales</taxon>
        <taxon>Caryophyllaceae</taxon>
        <taxon>Caryophylleae</taxon>
        <taxon>Saponaria</taxon>
    </lineage>
</organism>
<dbReference type="InterPro" id="IPR032675">
    <property type="entry name" value="LRR_dom_sf"/>
</dbReference>
<sequence>MSNNHHDNHHDNHRPMSDEIIECILPYIQDPRDRASISAVCRRWYELDRWTRRHVTIALCYATTPQRLHNRFPNLESLKLKGKPRAAMFNLIPEDWGGYAQPWIEMFGSFPKLNAIHLRRMIVSDTDLETIAAVKSRSLVSLKLDKCSGFSTDGLLYITRSCRNLRTLFLEDSLVSETNGDWLHQLALNNTVLESLNFYMTFLEQISVDDLELLAKKCPLTSVKIYYTDLAHLGNFCRTASSLQEFSGVSFSEQNYTHITFPAQLTSVGLMDFQRIHLPIVFPIAQSLRNLDLVYASLCCDGHCDLIRKCHNLEVLETTNVIGDEGLEIVARSCKNLKRLRIERGADEQGGVEESGIVTQRGLIAVAEGCRELEYLAVYATDITNEALAQIGENLKNLNDFRLVLLDKEETIADLPLDNGVRALLQGCQNLRRFALYLRQGGLTDVGLKYIGQFSLNIRWMLLGFVGESDAGLLEFSKGCPSLQKLEIRACCFTERALAIAATQLVSLRYMWVQGYRASHVGIVDLLEMARPFWNIELIPGDQYDVNGDNEQPVRVDHPSHIVAYYSLAGQRTDYPSSVYPLDLLEQ</sequence>
<dbReference type="InterPro" id="IPR006553">
    <property type="entry name" value="Leu-rich_rpt_Cys-con_subtyp"/>
</dbReference>
<protein>
    <submittedName>
        <fullName evidence="4">Uncharacterized protein</fullName>
    </submittedName>
</protein>
<evidence type="ECO:0000259" key="2">
    <source>
        <dbReference type="Pfam" id="PF18791"/>
    </source>
</evidence>
<evidence type="ECO:0000259" key="1">
    <source>
        <dbReference type="Pfam" id="PF18511"/>
    </source>
</evidence>
<dbReference type="InterPro" id="IPR036047">
    <property type="entry name" value="F-box-like_dom_sf"/>
</dbReference>
<evidence type="ECO:0000313" key="5">
    <source>
        <dbReference type="Proteomes" id="UP001443914"/>
    </source>
</evidence>
<dbReference type="FunFam" id="3.80.10.10:FF:000124">
    <property type="entry name" value="Coronatine-insensitive protein 1"/>
    <property type="match status" value="1"/>
</dbReference>
<dbReference type="EMBL" id="JBDFQZ010000010">
    <property type="protein sequence ID" value="KAK9683395.1"/>
    <property type="molecule type" value="Genomic_DNA"/>
</dbReference>
<dbReference type="CDD" id="cd22159">
    <property type="entry name" value="F-box_AtTIR1-like"/>
    <property type="match status" value="1"/>
</dbReference>
<dbReference type="InterPro" id="IPR057207">
    <property type="entry name" value="FBXL15_LRR"/>
</dbReference>
<dbReference type="Pfam" id="PF25372">
    <property type="entry name" value="DUF7885"/>
    <property type="match status" value="1"/>
</dbReference>
<dbReference type="Proteomes" id="UP001443914">
    <property type="component" value="Unassembled WGS sequence"/>
</dbReference>
<dbReference type="SMART" id="SM00367">
    <property type="entry name" value="LRR_CC"/>
    <property type="match status" value="5"/>
</dbReference>
<dbReference type="Gene3D" id="1.20.1280.50">
    <property type="match status" value="1"/>
</dbReference>
<evidence type="ECO:0000313" key="4">
    <source>
        <dbReference type="EMBL" id="KAK9683395.1"/>
    </source>
</evidence>
<gene>
    <name evidence="4" type="ORF">RND81_10G137700</name>
</gene>
<name>A0AAW1I485_SAPOF</name>
<dbReference type="InterPro" id="IPR041567">
    <property type="entry name" value="COI1_F-box"/>
</dbReference>
<accession>A0AAW1I485</accession>
<proteinExistence type="predicted"/>
<reference evidence="4" key="1">
    <citation type="submission" date="2024-03" db="EMBL/GenBank/DDBJ databases">
        <title>WGS assembly of Saponaria officinalis var. Norfolk2.</title>
        <authorList>
            <person name="Jenkins J."/>
            <person name="Shu S."/>
            <person name="Grimwood J."/>
            <person name="Barry K."/>
            <person name="Goodstein D."/>
            <person name="Schmutz J."/>
            <person name="Leebens-Mack J."/>
            <person name="Osbourn A."/>
        </authorList>
    </citation>
    <scope>NUCLEOTIDE SEQUENCE [LARGE SCALE GENOMIC DNA]</scope>
    <source>
        <strain evidence="4">JIC</strain>
    </source>
</reference>
<dbReference type="PANTHER" id="PTHR16134:SF43">
    <property type="entry name" value="CORONATINE-INSENSITIVE PROTEIN 1"/>
    <property type="match status" value="1"/>
</dbReference>
<dbReference type="Pfam" id="PF18511">
    <property type="entry name" value="F-box_5"/>
    <property type="match status" value="1"/>
</dbReference>
<feature type="domain" description="F-box/LRR-repeat protein 15-like leucin rich repeat" evidence="3">
    <location>
        <begin position="127"/>
        <end position="398"/>
    </location>
</feature>
<dbReference type="GO" id="GO:0019005">
    <property type="term" value="C:SCF ubiquitin ligase complex"/>
    <property type="evidence" value="ECO:0007669"/>
    <property type="project" value="TreeGrafter"/>
</dbReference>
<dbReference type="AlphaFoldDB" id="A0AAW1I485"/>
<dbReference type="GO" id="GO:0031146">
    <property type="term" value="P:SCF-dependent proteasomal ubiquitin-dependent protein catabolic process"/>
    <property type="evidence" value="ECO:0007669"/>
    <property type="project" value="TreeGrafter"/>
</dbReference>
<dbReference type="InterPro" id="IPR041101">
    <property type="entry name" value="Transp_inhibit"/>
</dbReference>
<keyword evidence="5" id="KW-1185">Reference proteome</keyword>
<dbReference type="SUPFAM" id="SSF52047">
    <property type="entry name" value="RNI-like"/>
    <property type="match status" value="1"/>
</dbReference>